<gene>
    <name evidence="1" type="ORF">ACOF00016_LOCUS8587</name>
</gene>
<accession>A0A7S3P7X1</accession>
<dbReference type="InterPro" id="IPR053159">
    <property type="entry name" value="Hybrid_Histidine_Kinase"/>
</dbReference>
<dbReference type="AlphaFoldDB" id="A0A7S3P7X1"/>
<sequence>MLEQQELLEFNLGTLTWKWDLSKIERETASTDNVVALVSKKIAGLEPDLAKMLQLAALLGSEFQDNALALVWKEMGYEETNLKELLTQASEHTFFESAGPTALRWVHDKIQEATLSLIPKSELAGLKFRIGTILLRGLDREDREAHYSFLIVDLLDASVDPDASVHLEIARLKCQASRKAMELSAYQSASKYIQTGIKHLPKDGWKSYYELALSLHSTGAEVEGILAKTEEMQFYISHVQDHAKTLMDKMPCYLALADRMGTDSRMKESNELALHVLSKLGVTFPRNGAAKAFRAISGVFATKKQLASLDVDSLSVMTEPYHLASMRLLSSVVSSSYLLLDNFLFLLSVVRMVQLTIQYGVCDESLPALATFGVCVSSVLGDFKTGSKYAAMALGMLGPTTKASESKVIFRTWTFVLNWTNPVNDSLKAFLEGYKSGMLMGDTESATYCMFGYCWGSFYLSKPLRTVDDDCRIYMAQMKDLGRMEAAEGTNNVWQAVLYLRDQIDTENCEIFTDLEGAKKAFQPSRSVCRSLLFAILGDYESGAQDALKLGGSELADAPGANVTLMEPFFRSISLYAMAHRTRKAQYKRHARKARKVVQTRLTKGNPNVIHQAYILDAEDAALCGKNYTKKPLF</sequence>
<dbReference type="PANTHER" id="PTHR43642:SF1">
    <property type="entry name" value="HYBRID SIGNAL TRANSDUCTION HISTIDINE KINASE G"/>
    <property type="match status" value="1"/>
</dbReference>
<protein>
    <submittedName>
        <fullName evidence="1">Uncharacterized protein</fullName>
    </submittedName>
</protein>
<organism evidence="1">
    <name type="scientific">Amphora coffeiformis</name>
    <dbReference type="NCBI Taxonomy" id="265554"/>
    <lineage>
        <taxon>Eukaryota</taxon>
        <taxon>Sar</taxon>
        <taxon>Stramenopiles</taxon>
        <taxon>Ochrophyta</taxon>
        <taxon>Bacillariophyta</taxon>
        <taxon>Bacillariophyceae</taxon>
        <taxon>Bacillariophycidae</taxon>
        <taxon>Thalassiophysales</taxon>
        <taxon>Catenulaceae</taxon>
        <taxon>Amphora</taxon>
    </lineage>
</organism>
<reference evidence="1" key="1">
    <citation type="submission" date="2021-01" db="EMBL/GenBank/DDBJ databases">
        <authorList>
            <person name="Corre E."/>
            <person name="Pelletier E."/>
            <person name="Niang G."/>
            <person name="Scheremetjew M."/>
            <person name="Finn R."/>
            <person name="Kale V."/>
            <person name="Holt S."/>
            <person name="Cochrane G."/>
            <person name="Meng A."/>
            <person name="Brown T."/>
            <person name="Cohen L."/>
        </authorList>
    </citation>
    <scope>NUCLEOTIDE SEQUENCE</scope>
    <source>
        <strain evidence="1">CCMP127</strain>
    </source>
</reference>
<dbReference type="PANTHER" id="PTHR43642">
    <property type="entry name" value="HYBRID SIGNAL TRANSDUCTION HISTIDINE KINASE G"/>
    <property type="match status" value="1"/>
</dbReference>
<name>A0A7S3P7X1_9STRA</name>
<dbReference type="EMBL" id="HBIM01010241">
    <property type="protein sequence ID" value="CAE0411204.1"/>
    <property type="molecule type" value="Transcribed_RNA"/>
</dbReference>
<evidence type="ECO:0000313" key="1">
    <source>
        <dbReference type="EMBL" id="CAE0411204.1"/>
    </source>
</evidence>
<proteinExistence type="predicted"/>